<dbReference type="GO" id="GO:0016787">
    <property type="term" value="F:hydrolase activity"/>
    <property type="evidence" value="ECO:0007669"/>
    <property type="project" value="UniProtKB-KW"/>
</dbReference>
<dbReference type="SUPFAM" id="SSF55811">
    <property type="entry name" value="Nudix"/>
    <property type="match status" value="1"/>
</dbReference>
<dbReference type="Pfam" id="PF00293">
    <property type="entry name" value="NUDIX"/>
    <property type="match status" value="1"/>
</dbReference>
<evidence type="ECO:0000313" key="5">
    <source>
        <dbReference type="Proteomes" id="UP000053354"/>
    </source>
</evidence>
<comment type="similarity">
    <text evidence="1">Belongs to the Nudix hydrolase family.</text>
</comment>
<dbReference type="InterPro" id="IPR020084">
    <property type="entry name" value="NUDIX_hydrolase_CS"/>
</dbReference>
<accession>A0A1B1RYM8</accession>
<dbReference type="PANTHER" id="PTHR43736:SF1">
    <property type="entry name" value="DIHYDRONEOPTERIN TRIPHOSPHATE DIPHOSPHATASE"/>
    <property type="match status" value="1"/>
</dbReference>
<organism evidence="4 5">
    <name type="scientific">Planococcus versutus</name>
    <dbReference type="NCBI Taxonomy" id="1302659"/>
    <lineage>
        <taxon>Bacteria</taxon>
        <taxon>Bacillati</taxon>
        <taxon>Bacillota</taxon>
        <taxon>Bacilli</taxon>
        <taxon>Bacillales</taxon>
        <taxon>Caryophanaceae</taxon>
        <taxon>Planococcus</taxon>
    </lineage>
</organism>
<evidence type="ECO:0000256" key="1">
    <source>
        <dbReference type="ARBA" id="ARBA00005582"/>
    </source>
</evidence>
<dbReference type="RefSeq" id="WP_049695166.1">
    <property type="nucleotide sequence ID" value="NZ_CP016540.2"/>
</dbReference>
<evidence type="ECO:0000313" key="4">
    <source>
        <dbReference type="EMBL" id="ANU26068.1"/>
    </source>
</evidence>
<dbReference type="EMBL" id="CP016540">
    <property type="protein sequence ID" value="ANU26068.1"/>
    <property type="molecule type" value="Genomic_DNA"/>
</dbReference>
<dbReference type="PANTHER" id="PTHR43736">
    <property type="entry name" value="ADP-RIBOSE PYROPHOSPHATASE"/>
    <property type="match status" value="1"/>
</dbReference>
<protein>
    <submittedName>
        <fullName evidence="4">NUDIX hydrolase</fullName>
    </submittedName>
</protein>
<dbReference type="PROSITE" id="PS51462">
    <property type="entry name" value="NUDIX"/>
    <property type="match status" value="1"/>
</dbReference>
<dbReference type="CDD" id="cd04663">
    <property type="entry name" value="NUDIX_Hydrolase"/>
    <property type="match status" value="1"/>
</dbReference>
<keyword evidence="5" id="KW-1185">Reference proteome</keyword>
<dbReference type="KEGG" id="pll:I858_003335"/>
<name>A0A1B1RYM8_9BACL</name>
<dbReference type="Proteomes" id="UP000053354">
    <property type="component" value="Chromosome"/>
</dbReference>
<dbReference type="OrthoDB" id="2661124at2"/>
<dbReference type="PROSITE" id="PS00893">
    <property type="entry name" value="NUDIX_BOX"/>
    <property type="match status" value="1"/>
</dbReference>
<dbReference type="STRING" id="1302659.I858_003335"/>
<evidence type="ECO:0000256" key="2">
    <source>
        <dbReference type="ARBA" id="ARBA00022801"/>
    </source>
</evidence>
<feature type="domain" description="Nudix hydrolase" evidence="3">
    <location>
        <begin position="2"/>
        <end position="142"/>
    </location>
</feature>
<dbReference type="InterPro" id="IPR015797">
    <property type="entry name" value="NUDIX_hydrolase-like_dom_sf"/>
</dbReference>
<sequence>MRTKRKVFAYITRGNDENRELLVFEYQGEPEAGLQVPGGTIEDGELLIDALYREVKEETGIPREVLEFVGKIHKYTYYPENKNKAYERNIFQFEYTGESIEQFEHTIKSHGRDNGMTLLFRWEPIKHLPELAAEQDKAIELL</sequence>
<proteinExistence type="inferred from homology"/>
<reference evidence="4" key="1">
    <citation type="submission" date="2016-10" db="EMBL/GenBank/DDBJ databases">
        <authorList>
            <person name="See-Too W.S."/>
        </authorList>
    </citation>
    <scope>NUCLEOTIDE SEQUENCE</scope>
    <source>
        <strain evidence="4">L10.15</strain>
    </source>
</reference>
<evidence type="ECO:0000259" key="3">
    <source>
        <dbReference type="PROSITE" id="PS51462"/>
    </source>
</evidence>
<gene>
    <name evidence="4" type="ORF">I858_003335</name>
</gene>
<dbReference type="InterPro" id="IPR000086">
    <property type="entry name" value="NUDIX_hydrolase_dom"/>
</dbReference>
<dbReference type="Gene3D" id="3.90.79.10">
    <property type="entry name" value="Nucleoside Triphosphate Pyrophosphohydrolase"/>
    <property type="match status" value="1"/>
</dbReference>
<dbReference type="AlphaFoldDB" id="A0A1B1RYM8"/>
<keyword evidence="2 4" id="KW-0378">Hydrolase</keyword>